<dbReference type="RefSeq" id="WP_118598962.1">
    <property type="nucleotide sequence ID" value="NZ_QSHO01000018.1"/>
</dbReference>
<comment type="caution">
    <text evidence="1">The sequence shown here is derived from an EMBL/GenBank/DDBJ whole genome shotgun (WGS) entry which is preliminary data.</text>
</comment>
<dbReference type="InterPro" id="IPR007351">
    <property type="entry name" value="YjbR"/>
</dbReference>
<dbReference type="AlphaFoldDB" id="A0A3R6EIQ4"/>
<gene>
    <name evidence="1" type="ORF">DW856_16485</name>
</gene>
<dbReference type="EMBL" id="QSHO01000018">
    <property type="protein sequence ID" value="RHC13997.1"/>
    <property type="molecule type" value="Genomic_DNA"/>
</dbReference>
<dbReference type="InterPro" id="IPR038056">
    <property type="entry name" value="YjbR-like_sf"/>
</dbReference>
<protein>
    <submittedName>
        <fullName evidence="1">MmcQ/YjbR family DNA-binding protein</fullName>
    </submittedName>
</protein>
<evidence type="ECO:0000313" key="1">
    <source>
        <dbReference type="EMBL" id="RHC13997.1"/>
    </source>
</evidence>
<keyword evidence="1" id="KW-0238">DNA-binding</keyword>
<dbReference type="InterPro" id="IPR058532">
    <property type="entry name" value="YjbR/MT2646/Rv2570-like"/>
</dbReference>
<dbReference type="Gene3D" id="3.90.1150.30">
    <property type="match status" value="1"/>
</dbReference>
<accession>A0A3R6EIQ4</accession>
<name>A0A3R6EIQ4_9FIRM</name>
<dbReference type="GO" id="GO:0003677">
    <property type="term" value="F:DNA binding"/>
    <property type="evidence" value="ECO:0007669"/>
    <property type="project" value="UniProtKB-KW"/>
</dbReference>
<evidence type="ECO:0000313" key="2">
    <source>
        <dbReference type="Proteomes" id="UP000283513"/>
    </source>
</evidence>
<organism evidence="1 2">
    <name type="scientific">Roseburia intestinalis</name>
    <dbReference type="NCBI Taxonomy" id="166486"/>
    <lineage>
        <taxon>Bacteria</taxon>
        <taxon>Bacillati</taxon>
        <taxon>Bacillota</taxon>
        <taxon>Clostridia</taxon>
        <taxon>Lachnospirales</taxon>
        <taxon>Lachnospiraceae</taxon>
        <taxon>Roseburia</taxon>
    </lineage>
</organism>
<dbReference type="Pfam" id="PF04237">
    <property type="entry name" value="YjbR"/>
    <property type="match status" value="1"/>
</dbReference>
<dbReference type="PANTHER" id="PTHR35145">
    <property type="entry name" value="CYTOPLASMIC PROTEIN-RELATED"/>
    <property type="match status" value="1"/>
</dbReference>
<proteinExistence type="predicted"/>
<sequence length="124" mass="14464">MTAEDIKAYCLSKHKACEAYPFGKVPVCYKLNDKIFAQLYPDEGNYKITLKCTADAAQFYRMVYPDKIVEGYHCSKSQKPYWNTIYLDDFPEKELYNMIDFAYDTVLHGFSKKVQKQILEEAGK</sequence>
<dbReference type="PANTHER" id="PTHR35145:SF1">
    <property type="entry name" value="CYTOPLASMIC PROTEIN"/>
    <property type="match status" value="1"/>
</dbReference>
<dbReference type="SUPFAM" id="SSF142906">
    <property type="entry name" value="YjbR-like"/>
    <property type="match status" value="1"/>
</dbReference>
<reference evidence="1 2" key="1">
    <citation type="submission" date="2018-08" db="EMBL/GenBank/DDBJ databases">
        <title>A genome reference for cultivated species of the human gut microbiota.</title>
        <authorList>
            <person name="Zou Y."/>
            <person name="Xue W."/>
            <person name="Luo G."/>
        </authorList>
    </citation>
    <scope>NUCLEOTIDE SEQUENCE [LARGE SCALE GENOMIC DNA]</scope>
    <source>
        <strain evidence="1 2">AM37-1AC</strain>
    </source>
</reference>
<dbReference type="Proteomes" id="UP000283513">
    <property type="component" value="Unassembled WGS sequence"/>
</dbReference>